<dbReference type="AlphaFoldDB" id="A0A9Q9P7Y6"/>
<sequence length="227" mass="25439">MEYSGERWVQRLRDGEMPKRWPFLLGVAIVTVAGGTGVVFSITHLDVFLHSEARRPFALPLFSVVLLVLGPVAAVLSRMRGRSDRQILAHIRRHGTTPRFHLPVLRTGEYTLDDFPEPRPEMWTVDAAGLHAWSPERETPVFDLAWRAVGSFELASAEVRGQRADTGIWIITESVGRFAVQPRPAIGRPFGASATKIHIVLQVLRSLHRELGSQQDAGRPGRTRTER</sequence>
<proteinExistence type="predicted"/>
<feature type="transmembrane region" description="Helical" evidence="1">
    <location>
        <begin position="21"/>
        <end position="45"/>
    </location>
</feature>
<organism evidence="2 3">
    <name type="scientific">Curtobacterium poinsettiae</name>
    <dbReference type="NCBI Taxonomy" id="159612"/>
    <lineage>
        <taxon>Bacteria</taxon>
        <taxon>Bacillati</taxon>
        <taxon>Actinomycetota</taxon>
        <taxon>Actinomycetes</taxon>
        <taxon>Micrococcales</taxon>
        <taxon>Microbacteriaceae</taxon>
        <taxon>Curtobacterium</taxon>
    </lineage>
</organism>
<gene>
    <name evidence="2" type="ORF">OE229_17035</name>
</gene>
<feature type="transmembrane region" description="Helical" evidence="1">
    <location>
        <begin position="57"/>
        <end position="76"/>
    </location>
</feature>
<dbReference type="RefSeq" id="WP_262139046.1">
    <property type="nucleotide sequence ID" value="NZ_CP106879.1"/>
</dbReference>
<evidence type="ECO:0000313" key="3">
    <source>
        <dbReference type="Proteomes" id="UP001062223"/>
    </source>
</evidence>
<dbReference type="EMBL" id="CP106879">
    <property type="protein sequence ID" value="UYC80789.1"/>
    <property type="molecule type" value="Genomic_DNA"/>
</dbReference>
<reference evidence="2" key="1">
    <citation type="submission" date="2022-09" db="EMBL/GenBank/DDBJ databases">
        <title>Taxonomy of Curtobacterium flaccumfaciens.</title>
        <authorList>
            <person name="Osdaghi E."/>
            <person name="Taghavi S.M."/>
            <person name="Hamidizade M."/>
            <person name="Abachi H."/>
            <person name="Fazliarab A."/>
            <person name="Baeyen S."/>
            <person name="Portier P."/>
            <person name="Van Vaerenbergh J."/>
            <person name="Jacques M.-A."/>
        </authorList>
    </citation>
    <scope>NUCLEOTIDE SEQUENCE</scope>
    <source>
        <strain evidence="2">AGQB46</strain>
    </source>
</reference>
<name>A0A9Q9P7Y6_9MICO</name>
<accession>A0A9Q9P7Y6</accession>
<protein>
    <submittedName>
        <fullName evidence="2">Uncharacterized protein</fullName>
    </submittedName>
</protein>
<keyword evidence="1" id="KW-0812">Transmembrane</keyword>
<evidence type="ECO:0000313" key="2">
    <source>
        <dbReference type="EMBL" id="UYC80789.1"/>
    </source>
</evidence>
<dbReference type="Proteomes" id="UP001062223">
    <property type="component" value="Chromosome"/>
</dbReference>
<evidence type="ECO:0000256" key="1">
    <source>
        <dbReference type="SAM" id="Phobius"/>
    </source>
</evidence>
<keyword evidence="1" id="KW-0472">Membrane</keyword>
<dbReference type="KEGG" id="cpoi:OE229_17035"/>
<keyword evidence="1" id="KW-1133">Transmembrane helix</keyword>